<name>A0A542VZV5_ZYMMB</name>
<organism evidence="2 3">
    <name type="scientific">Zymomonas mobilis</name>
    <dbReference type="NCBI Taxonomy" id="542"/>
    <lineage>
        <taxon>Bacteria</taxon>
        <taxon>Pseudomonadati</taxon>
        <taxon>Pseudomonadota</taxon>
        <taxon>Alphaproteobacteria</taxon>
        <taxon>Sphingomonadales</taxon>
        <taxon>Zymomonadaceae</taxon>
        <taxon>Zymomonas</taxon>
    </lineage>
</organism>
<keyword evidence="1" id="KW-0732">Signal</keyword>
<dbReference type="AlphaFoldDB" id="A0A542VZV5"/>
<dbReference type="Proteomes" id="UP000316887">
    <property type="component" value="Unassembled WGS sequence"/>
</dbReference>
<evidence type="ECO:0000256" key="1">
    <source>
        <dbReference type="SAM" id="SignalP"/>
    </source>
</evidence>
<evidence type="ECO:0008006" key="4">
    <source>
        <dbReference type="Google" id="ProtNLM"/>
    </source>
</evidence>
<reference evidence="2 3" key="1">
    <citation type="submission" date="2019-06" db="EMBL/GenBank/DDBJ databases">
        <title>Genome sequencing of Zymomonas mobilis strains for genetic engineering and biofuel applications.</title>
        <authorList>
            <person name="Teravest M."/>
        </authorList>
    </citation>
    <scope>NUCLEOTIDE SEQUENCE [LARGE SCALE GENOMIC DNA]</scope>
    <source>
        <strain evidence="2 3">AN0101</strain>
    </source>
</reference>
<feature type="signal peptide" evidence="1">
    <location>
        <begin position="1"/>
        <end position="22"/>
    </location>
</feature>
<dbReference type="RefSeq" id="WP_185738167.1">
    <property type="nucleotide sequence ID" value="NZ_VFOF01000001.1"/>
</dbReference>
<dbReference type="EMBL" id="VFOF01000001">
    <property type="protein sequence ID" value="TQL16859.1"/>
    <property type="molecule type" value="Genomic_DNA"/>
</dbReference>
<proteinExistence type="predicted"/>
<protein>
    <recommendedName>
        <fullName evidence="4">Transporter</fullName>
    </recommendedName>
</protein>
<evidence type="ECO:0000313" key="2">
    <source>
        <dbReference type="EMBL" id="TQL16859.1"/>
    </source>
</evidence>
<gene>
    <name evidence="2" type="ORF">FBY58_0407</name>
</gene>
<accession>A0A542VZV5</accession>
<comment type="caution">
    <text evidence="2">The sequence shown here is derived from an EMBL/GenBank/DDBJ whole genome shotgun (WGS) entry which is preliminary data.</text>
</comment>
<evidence type="ECO:0000313" key="3">
    <source>
        <dbReference type="Proteomes" id="UP000316887"/>
    </source>
</evidence>
<sequence length="324" mass="35385">MKLICNFGITFGLFLVPSCVFATQSSLSSSYQQWYTGSLLSPSGALRQGGVTIEPYISYNRPIDNVDAFGHKSPVYGGTQSVANTTLVKYGITNHLSIQLHPQFLYKWKSSYGNGGGQPRIGDLPLDFIWRFIDPNESRLIPAVMIQAGISFPTGRFDRLNATKTNAGGNGNYVFRAALVTQSTYRISGHALRVRGWANVRRSVRDAEIHGISSYGTSQDFIGNAETGMNGQGGVSVEYGINQRWVLACDVARDWSYGSKVKGYNNGVDYVNKTGQGSGDWVVAPAVEYNWSARYGIIAGVSTPFWGKNTTESLSGQVAFDMVF</sequence>
<feature type="chain" id="PRO_5021877103" description="Transporter" evidence="1">
    <location>
        <begin position="23"/>
        <end position="324"/>
    </location>
</feature>